<evidence type="ECO:0000313" key="1">
    <source>
        <dbReference type="EMBL" id="GIY50375.1"/>
    </source>
</evidence>
<proteinExistence type="predicted"/>
<reference evidence="1 2" key="1">
    <citation type="submission" date="2021-06" db="EMBL/GenBank/DDBJ databases">
        <title>Caerostris darwini draft genome.</title>
        <authorList>
            <person name="Kono N."/>
            <person name="Arakawa K."/>
        </authorList>
    </citation>
    <scope>NUCLEOTIDE SEQUENCE [LARGE SCALE GENOMIC DNA]</scope>
</reference>
<dbReference type="Proteomes" id="UP001054837">
    <property type="component" value="Unassembled WGS sequence"/>
</dbReference>
<dbReference type="EMBL" id="BPLQ01010382">
    <property type="protein sequence ID" value="GIY50375.1"/>
    <property type="molecule type" value="Genomic_DNA"/>
</dbReference>
<organism evidence="1 2">
    <name type="scientific">Caerostris darwini</name>
    <dbReference type="NCBI Taxonomy" id="1538125"/>
    <lineage>
        <taxon>Eukaryota</taxon>
        <taxon>Metazoa</taxon>
        <taxon>Ecdysozoa</taxon>
        <taxon>Arthropoda</taxon>
        <taxon>Chelicerata</taxon>
        <taxon>Arachnida</taxon>
        <taxon>Araneae</taxon>
        <taxon>Araneomorphae</taxon>
        <taxon>Entelegynae</taxon>
        <taxon>Araneoidea</taxon>
        <taxon>Araneidae</taxon>
        <taxon>Caerostris</taxon>
    </lineage>
</organism>
<keyword evidence="2" id="KW-1185">Reference proteome</keyword>
<gene>
    <name evidence="1" type="ORF">CDAR_569521</name>
</gene>
<accession>A0AAV4TYY1</accession>
<sequence>MDRVPGTTVWVGEGTASRRCNGAWYTPTWGSPVQGSRANCTQEPPFACWDTRTHTRVRFLRNPLCICHKHTYSQSLIGGAPILRDELRCEDFNACNLLIKVALH</sequence>
<protein>
    <submittedName>
        <fullName evidence="1">Uncharacterized protein</fullName>
    </submittedName>
</protein>
<dbReference type="AlphaFoldDB" id="A0AAV4TYY1"/>
<name>A0AAV4TYY1_9ARAC</name>
<evidence type="ECO:0000313" key="2">
    <source>
        <dbReference type="Proteomes" id="UP001054837"/>
    </source>
</evidence>
<comment type="caution">
    <text evidence="1">The sequence shown here is derived from an EMBL/GenBank/DDBJ whole genome shotgun (WGS) entry which is preliminary data.</text>
</comment>